<protein>
    <submittedName>
        <fullName evidence="1">13648_t:CDS:1</fullName>
    </submittedName>
</protein>
<feature type="non-terminal residue" evidence="1">
    <location>
        <position position="54"/>
    </location>
</feature>
<comment type="caution">
    <text evidence="1">The sequence shown here is derived from an EMBL/GenBank/DDBJ whole genome shotgun (WGS) entry which is preliminary data.</text>
</comment>
<evidence type="ECO:0000313" key="2">
    <source>
        <dbReference type="Proteomes" id="UP000789920"/>
    </source>
</evidence>
<name>A0ACA9N2N0_9GLOM</name>
<keyword evidence="2" id="KW-1185">Reference proteome</keyword>
<dbReference type="EMBL" id="CAJVQC010011121">
    <property type="protein sequence ID" value="CAG8624123.1"/>
    <property type="molecule type" value="Genomic_DNA"/>
</dbReference>
<gene>
    <name evidence="1" type="ORF">RPERSI_LOCUS6836</name>
</gene>
<proteinExistence type="predicted"/>
<dbReference type="Proteomes" id="UP000789920">
    <property type="component" value="Unassembled WGS sequence"/>
</dbReference>
<accession>A0ACA9N2N0</accession>
<sequence length="54" mass="6220">MLISVKDFKTSDDVIAKAQKIEAKTYYKNKKSKNEATNKLIDNLTKYLQQIAIN</sequence>
<reference evidence="1" key="1">
    <citation type="submission" date="2021-06" db="EMBL/GenBank/DDBJ databases">
        <authorList>
            <person name="Kallberg Y."/>
            <person name="Tangrot J."/>
            <person name="Rosling A."/>
        </authorList>
    </citation>
    <scope>NUCLEOTIDE SEQUENCE</scope>
    <source>
        <strain evidence="1">MA461A</strain>
    </source>
</reference>
<organism evidence="1 2">
    <name type="scientific">Racocetra persica</name>
    <dbReference type="NCBI Taxonomy" id="160502"/>
    <lineage>
        <taxon>Eukaryota</taxon>
        <taxon>Fungi</taxon>
        <taxon>Fungi incertae sedis</taxon>
        <taxon>Mucoromycota</taxon>
        <taxon>Glomeromycotina</taxon>
        <taxon>Glomeromycetes</taxon>
        <taxon>Diversisporales</taxon>
        <taxon>Gigasporaceae</taxon>
        <taxon>Racocetra</taxon>
    </lineage>
</organism>
<evidence type="ECO:0000313" key="1">
    <source>
        <dbReference type="EMBL" id="CAG8624123.1"/>
    </source>
</evidence>